<dbReference type="RefSeq" id="WP_211862129.1">
    <property type="nucleotide sequence ID" value="NZ_JAAEDM010000025.1"/>
</dbReference>
<dbReference type="AlphaFoldDB" id="A0A9X9WX75"/>
<dbReference type="EMBL" id="JAAEDM010000025">
    <property type="protein sequence ID" value="MBR0671754.1"/>
    <property type="molecule type" value="Genomic_DNA"/>
</dbReference>
<reference evidence="1" key="2">
    <citation type="journal article" date="2021" name="Syst. Appl. Microbiol.">
        <title>Roseomonas hellenica sp. nov., isolated from roots of wild-growing Alkanna tinctoria.</title>
        <authorList>
            <person name="Rat A."/>
            <person name="Naranjo H.D."/>
            <person name="Lebbe L."/>
            <person name="Cnockaert M."/>
            <person name="Krigas N."/>
            <person name="Grigoriadou K."/>
            <person name="Maloupa E."/>
            <person name="Willems A."/>
        </authorList>
    </citation>
    <scope>NUCLEOTIDE SEQUENCE</scope>
    <source>
        <strain evidence="1">LMG 31231</strain>
    </source>
</reference>
<dbReference type="Proteomes" id="UP001138751">
    <property type="component" value="Unassembled WGS sequence"/>
</dbReference>
<gene>
    <name evidence="1" type="ORF">GXW76_11290</name>
</gene>
<evidence type="ECO:0000313" key="1">
    <source>
        <dbReference type="EMBL" id="MBR0671754.1"/>
    </source>
</evidence>
<name>A0A9X9WX75_9PROT</name>
<dbReference type="InterPro" id="IPR023296">
    <property type="entry name" value="Glyco_hydro_beta-prop_sf"/>
</dbReference>
<evidence type="ECO:0008006" key="3">
    <source>
        <dbReference type="Google" id="ProtNLM"/>
    </source>
</evidence>
<reference evidence="1" key="1">
    <citation type="submission" date="2020-01" db="EMBL/GenBank/DDBJ databases">
        <authorList>
            <person name="Rat A."/>
        </authorList>
    </citation>
    <scope>NUCLEOTIDE SEQUENCE</scope>
    <source>
        <strain evidence="1">LMG 31231</strain>
    </source>
</reference>
<dbReference type="Gene3D" id="2.115.10.20">
    <property type="entry name" value="Glycosyl hydrolase domain, family 43"/>
    <property type="match status" value="1"/>
</dbReference>
<proteinExistence type="predicted"/>
<organism evidence="1 2">
    <name type="scientific">Neoroseomonas soli</name>
    <dbReference type="NCBI Taxonomy" id="1081025"/>
    <lineage>
        <taxon>Bacteria</taxon>
        <taxon>Pseudomonadati</taxon>
        <taxon>Pseudomonadota</taxon>
        <taxon>Alphaproteobacteria</taxon>
        <taxon>Acetobacterales</taxon>
        <taxon>Acetobacteraceae</taxon>
        <taxon>Neoroseomonas</taxon>
    </lineage>
</organism>
<sequence length="129" mass="14351">MLHRNGRYELFFTNADSRQRTGIARAESADGRVWNVWRNPAGADRAMDLVLAAPSDAWDAPGLETANVLVGHDGVLRMYYTATRPCAAAASRSREVARPVCQAPRADQRSLNQAVMLKRRISSTSYVFR</sequence>
<evidence type="ECO:0000313" key="2">
    <source>
        <dbReference type="Proteomes" id="UP001138751"/>
    </source>
</evidence>
<protein>
    <recommendedName>
        <fullName evidence="3">Glycosyl hydrolase family 32 N-terminal domain-containing protein</fullName>
    </recommendedName>
</protein>
<dbReference type="SUPFAM" id="SSF75005">
    <property type="entry name" value="Arabinanase/levansucrase/invertase"/>
    <property type="match status" value="1"/>
</dbReference>
<comment type="caution">
    <text evidence="1">The sequence shown here is derived from an EMBL/GenBank/DDBJ whole genome shotgun (WGS) entry which is preliminary data.</text>
</comment>
<accession>A0A9X9WX75</accession>
<keyword evidence="2" id="KW-1185">Reference proteome</keyword>